<dbReference type="InterPro" id="IPR002092">
    <property type="entry name" value="DNA-dir_Rpol_phage-type"/>
</dbReference>
<name>A0A0L0VJ12_9BASI</name>
<comment type="function">
    <text evidence="9">DNA-dependent RNA polymerase catalyzes the transcription of DNA into RNA using the four ribonucleoside triphosphates as substrates.</text>
</comment>
<evidence type="ECO:0000256" key="1">
    <source>
        <dbReference type="ARBA" id="ARBA00009493"/>
    </source>
</evidence>
<keyword evidence="13" id="KW-1185">Reference proteome</keyword>
<evidence type="ECO:0000256" key="4">
    <source>
        <dbReference type="ARBA" id="ARBA00022679"/>
    </source>
</evidence>
<keyword evidence="5 9" id="KW-0548">Nucleotidyltransferase</keyword>
<keyword evidence="7 9" id="KW-0804">Transcription</keyword>
<dbReference type="GO" id="GO:0001018">
    <property type="term" value="F:mitochondrial promoter sequence-specific DNA binding"/>
    <property type="evidence" value="ECO:0007669"/>
    <property type="project" value="TreeGrafter"/>
</dbReference>
<dbReference type="FunFam" id="1.10.287.280:FF:000001">
    <property type="entry name" value="DNA-directed RNA polymerase"/>
    <property type="match status" value="1"/>
</dbReference>
<dbReference type="PANTHER" id="PTHR10102">
    <property type="entry name" value="DNA-DIRECTED RNA POLYMERASE, MITOCHONDRIAL"/>
    <property type="match status" value="1"/>
</dbReference>
<reference evidence="13" key="1">
    <citation type="submission" date="2014-03" db="EMBL/GenBank/DDBJ databases">
        <title>The Genome Sequence of Puccinia striiformis f. sp. tritici PST-78.</title>
        <authorList>
            <consortium name="The Broad Institute Genome Sequencing Platform"/>
            <person name="Cuomo C."/>
            <person name="Hulbert S."/>
            <person name="Chen X."/>
            <person name="Walker B."/>
            <person name="Young S.K."/>
            <person name="Zeng Q."/>
            <person name="Gargeya S."/>
            <person name="Fitzgerald M."/>
            <person name="Haas B."/>
            <person name="Abouelleil A."/>
            <person name="Alvarado L."/>
            <person name="Arachchi H.M."/>
            <person name="Berlin A.M."/>
            <person name="Chapman S.B."/>
            <person name="Goldberg J."/>
            <person name="Griggs A."/>
            <person name="Gujja S."/>
            <person name="Hansen M."/>
            <person name="Howarth C."/>
            <person name="Imamovic A."/>
            <person name="Larimer J."/>
            <person name="McCowan C."/>
            <person name="Montmayeur A."/>
            <person name="Murphy C."/>
            <person name="Neiman D."/>
            <person name="Pearson M."/>
            <person name="Priest M."/>
            <person name="Roberts A."/>
            <person name="Saif S."/>
            <person name="Shea T."/>
            <person name="Sisk P."/>
            <person name="Sykes S."/>
            <person name="Wortman J."/>
            <person name="Nusbaum C."/>
            <person name="Birren B."/>
        </authorList>
    </citation>
    <scope>NUCLEOTIDE SEQUENCE [LARGE SCALE GENOMIC DNA]</scope>
    <source>
        <strain evidence="13">race PST-78</strain>
    </source>
</reference>
<feature type="region of interest" description="Disordered" evidence="10">
    <location>
        <begin position="764"/>
        <end position="795"/>
    </location>
</feature>
<dbReference type="PROSITE" id="PS00489">
    <property type="entry name" value="RNA_POL_PHAGE_2"/>
    <property type="match status" value="1"/>
</dbReference>
<comment type="similarity">
    <text evidence="1 9">Belongs to the phage and mitochondrial RNA polymerase family.</text>
</comment>
<feature type="region of interest" description="Disordered" evidence="10">
    <location>
        <begin position="1304"/>
        <end position="1326"/>
    </location>
</feature>
<evidence type="ECO:0000256" key="8">
    <source>
        <dbReference type="ARBA" id="ARBA00048552"/>
    </source>
</evidence>
<dbReference type="Gene3D" id="1.10.287.280">
    <property type="match status" value="1"/>
</dbReference>
<organism evidence="12 13">
    <name type="scientific">Puccinia striiformis f. sp. tritici PST-78</name>
    <dbReference type="NCBI Taxonomy" id="1165861"/>
    <lineage>
        <taxon>Eukaryota</taxon>
        <taxon>Fungi</taxon>
        <taxon>Dikarya</taxon>
        <taxon>Basidiomycota</taxon>
        <taxon>Pucciniomycotina</taxon>
        <taxon>Pucciniomycetes</taxon>
        <taxon>Pucciniales</taxon>
        <taxon>Pucciniaceae</taxon>
        <taxon>Puccinia</taxon>
    </lineage>
</organism>
<dbReference type="Gene3D" id="1.10.150.20">
    <property type="entry name" value="5' to 3' exonuclease, C-terminal subdomain"/>
    <property type="match status" value="1"/>
</dbReference>
<dbReference type="Pfam" id="PF14700">
    <property type="entry name" value="RPOL_N"/>
    <property type="match status" value="1"/>
</dbReference>
<evidence type="ECO:0000256" key="2">
    <source>
        <dbReference type="ARBA" id="ARBA00012418"/>
    </source>
</evidence>
<comment type="catalytic activity">
    <reaction evidence="8 9">
        <text>RNA(n) + a ribonucleoside 5'-triphosphate = RNA(n+1) + diphosphate</text>
        <dbReference type="Rhea" id="RHEA:21248"/>
        <dbReference type="Rhea" id="RHEA-COMP:14527"/>
        <dbReference type="Rhea" id="RHEA-COMP:17342"/>
        <dbReference type="ChEBI" id="CHEBI:33019"/>
        <dbReference type="ChEBI" id="CHEBI:61557"/>
        <dbReference type="ChEBI" id="CHEBI:140395"/>
        <dbReference type="EC" id="2.7.7.6"/>
    </reaction>
</comment>
<evidence type="ECO:0000256" key="7">
    <source>
        <dbReference type="ARBA" id="ARBA00023163"/>
    </source>
</evidence>
<feature type="region of interest" description="Disordered" evidence="10">
    <location>
        <begin position="52"/>
        <end position="73"/>
    </location>
</feature>
<dbReference type="SUPFAM" id="SSF56672">
    <property type="entry name" value="DNA/RNA polymerases"/>
    <property type="match status" value="1"/>
</dbReference>
<dbReference type="EC" id="2.7.7.6" evidence="2 9"/>
<dbReference type="Pfam" id="PF00940">
    <property type="entry name" value="RNA_pol"/>
    <property type="match status" value="1"/>
</dbReference>
<dbReference type="InterPro" id="IPR037159">
    <property type="entry name" value="RNA_POL_N_sf"/>
</dbReference>
<dbReference type="OrthoDB" id="276422at2759"/>
<comment type="caution">
    <text evidence="12">The sequence shown here is derived from an EMBL/GenBank/DDBJ whole genome shotgun (WGS) entry which is preliminary data.</text>
</comment>
<evidence type="ECO:0000256" key="3">
    <source>
        <dbReference type="ARBA" id="ARBA00022478"/>
    </source>
</evidence>
<protein>
    <recommendedName>
        <fullName evidence="2 9">DNA-directed RNA polymerase</fullName>
        <ecNumber evidence="2 9">2.7.7.6</ecNumber>
    </recommendedName>
</protein>
<dbReference type="GO" id="GO:0006390">
    <property type="term" value="P:mitochondrial transcription"/>
    <property type="evidence" value="ECO:0007669"/>
    <property type="project" value="TreeGrafter"/>
</dbReference>
<feature type="region of interest" description="Disordered" evidence="10">
    <location>
        <begin position="329"/>
        <end position="355"/>
    </location>
</feature>
<evidence type="ECO:0000256" key="5">
    <source>
        <dbReference type="ARBA" id="ARBA00022695"/>
    </source>
</evidence>
<accession>A0A0L0VJ12</accession>
<keyword evidence="3 9" id="KW-0240">DNA-directed RNA polymerase</keyword>
<gene>
    <name evidence="12" type="ORF">PSTG_07513</name>
</gene>
<dbReference type="PANTHER" id="PTHR10102:SF0">
    <property type="entry name" value="DNA-DIRECTED RNA POLYMERASE, MITOCHONDRIAL"/>
    <property type="match status" value="1"/>
</dbReference>
<sequence>MISRTRNYHQPLPLLARRRRRTYASQAGGGQPGLFESVFHTGDIPNYLRPPLPPTTSKLISGRKPKNQNQPIIDYSQFSNGFNSSRSQDQLSQLTVSIAIGDLERAHSIIFEIERSLGYVRTRPFSITLQDKSSSSQLDPFVTRPLNASTTLPNLNQIVHPSIFSSLLRRILIQAIKQESIGNSTLAHQLQSQLYHWLLNFKLNGPQWAQIDHHIMAGVIKGVLFLQDPLHDVLDYMPWILPESSTVQTGHKYEEPSTTSQPPTLSNVLDSISFMISQTKSFFGTLDKHQALSRIKDLAVQKGRDDVLKEIEIVENKWKGIIISPQNENTQRLPDPIHLNPVRRPSKPADDPSKEREIPLRLSHLLSNVSTIPESADSSLGNDYDRQMVLEYAGYDSAEAEWFTGHQEIKDKGVGFGNGAGGQVLQAWMYEWWESLKIWFDSLEINENGDILDSNKLKIESDLKFIKVLDSSLISKVSVVEVVREMSNSTINDGSKSIGLFINLGKAIENEWYAQTIKSIPELNQKLLNSIKLTSQDTSHDLMQSKSIDHSVRKIWRTEVHNYQEELKVIHGENFDWTIQQRSKVGALVMRGLLETAKITRSTTLEDGTIYEEIQPAFYQTTQYFDGKRVGVTKMNEAVASRLDLDPANVTLHPRYLPMVCPPIPWTYPKNGAYLVHGAPLMRTRDSPEQALHLLEAHKHNNGLEDIYKALDKLGQTSWRINRPIFDVMSSVWNSGIELAGIPIRDPHLNLKPDHIEKLFFSNKPSIEDDHPHDSNDSSSSSSSTSDNPRSEGEKREIYRSLLASRRSAYGQRCSVNYQLEIARAYLNEKFYFPHNIDFRGRAYPIPANLNHIGDDISRGLLKFNDTKVLGKHGLKWLKIHLSNKFGNDKASLDQREAFIDQHLDEVFDSADKPLEGNRWWLKSEDPWQTLAGCIELSNALRSADPYEFQTSLPVHQDGSCNGLQHYAALGGDIDGGKEVNLVPGIKPGDVYSKVAVEVNKLVDQDAENGNDIAKALKGHIKRKVVKQTVMTTVYGVTFVGAREQIKRQLKDLGVIPIPNLYISAAYVATLVLRSIGEVFKGAVAIQKWLTIVARLVSKSIPPERISKLSTSNSSKKKKDGVVQKEEEAKEDETKKPKPVLKRRSPSSSPSDMNVEVELMTSMTWTTPLGLVVCQPYRAQNRTQIKTVLQTVYIADPFEPAQADSRSQASAFPPNFIHSLDATHMMLTALACQDITFASVHDSYWTHASTVDTMNIKLRESFVRLHTTRILENLAQEIQHRYEGYKVPKSALTSRMINELKSMGITHFNPSPSPSSAEDEDESKNDQNLATDTSKFIDLNSLIPPLPPRGNLNIQDVLNSQYFFA</sequence>
<evidence type="ECO:0000259" key="11">
    <source>
        <dbReference type="SMART" id="SM01311"/>
    </source>
</evidence>
<keyword evidence="4 9" id="KW-0808">Transferase</keyword>
<feature type="domain" description="DNA-directed RNA polymerase N-terminal" evidence="11">
    <location>
        <begin position="385"/>
        <end position="716"/>
    </location>
</feature>
<dbReference type="SMART" id="SM01311">
    <property type="entry name" value="RPOL_N"/>
    <property type="match status" value="1"/>
</dbReference>
<proteinExistence type="inferred from homology"/>
<evidence type="ECO:0000256" key="9">
    <source>
        <dbReference type="RuleBase" id="RU003805"/>
    </source>
</evidence>
<dbReference type="InterPro" id="IPR043502">
    <property type="entry name" value="DNA/RNA_pol_sf"/>
</dbReference>
<dbReference type="Gene3D" id="1.10.1320.10">
    <property type="entry name" value="DNA-directed RNA polymerase, N-terminal domain"/>
    <property type="match status" value="1"/>
</dbReference>
<dbReference type="EMBL" id="AJIL01000048">
    <property type="protein sequence ID" value="KNE99206.1"/>
    <property type="molecule type" value="Genomic_DNA"/>
</dbReference>
<dbReference type="InterPro" id="IPR046950">
    <property type="entry name" value="DNA-dir_Rpol_C_phage-type"/>
</dbReference>
<evidence type="ECO:0000256" key="6">
    <source>
        <dbReference type="ARBA" id="ARBA00022946"/>
    </source>
</evidence>
<feature type="region of interest" description="Disordered" evidence="10">
    <location>
        <begin position="1107"/>
        <end position="1153"/>
    </location>
</feature>
<keyword evidence="6" id="KW-0809">Transit peptide</keyword>
<dbReference type="GO" id="GO:0034245">
    <property type="term" value="C:mitochondrial DNA-directed RNA polymerase complex"/>
    <property type="evidence" value="ECO:0007669"/>
    <property type="project" value="TreeGrafter"/>
</dbReference>
<dbReference type="GO" id="GO:0003899">
    <property type="term" value="F:DNA-directed RNA polymerase activity"/>
    <property type="evidence" value="ECO:0007669"/>
    <property type="project" value="UniProtKB-EC"/>
</dbReference>
<dbReference type="InterPro" id="IPR029262">
    <property type="entry name" value="RPOL_N"/>
</dbReference>
<feature type="compositionally biased region" description="Low complexity" evidence="10">
    <location>
        <begin position="777"/>
        <end position="788"/>
    </location>
</feature>
<dbReference type="STRING" id="1165861.A0A0L0VJ12"/>
<evidence type="ECO:0000313" key="13">
    <source>
        <dbReference type="Proteomes" id="UP000054564"/>
    </source>
</evidence>
<dbReference type="Proteomes" id="UP000054564">
    <property type="component" value="Unassembled WGS sequence"/>
</dbReference>
<feature type="compositionally biased region" description="Basic and acidic residues" evidence="10">
    <location>
        <begin position="766"/>
        <end position="776"/>
    </location>
</feature>
<evidence type="ECO:0000256" key="10">
    <source>
        <dbReference type="SAM" id="MobiDB-lite"/>
    </source>
</evidence>
<evidence type="ECO:0000313" key="12">
    <source>
        <dbReference type="EMBL" id="KNE99206.1"/>
    </source>
</evidence>
<dbReference type="PROSITE" id="PS00900">
    <property type="entry name" value="RNA_POL_PHAGE_1"/>
    <property type="match status" value="1"/>
</dbReference>
<feature type="compositionally biased region" description="Basic and acidic residues" evidence="10">
    <location>
        <begin position="1120"/>
        <end position="1136"/>
    </location>
</feature>